<protein>
    <submittedName>
        <fullName evidence="2">MarR family transcriptional regulator</fullName>
    </submittedName>
</protein>
<dbReference type="PANTHER" id="PTHR33164">
    <property type="entry name" value="TRANSCRIPTIONAL REGULATOR, MARR FAMILY"/>
    <property type="match status" value="1"/>
</dbReference>
<dbReference type="InterPro" id="IPR036390">
    <property type="entry name" value="WH_DNA-bd_sf"/>
</dbReference>
<feature type="domain" description="HTH marR-type" evidence="1">
    <location>
        <begin position="13"/>
        <end position="153"/>
    </location>
</feature>
<accession>A0A7D4THW3</accession>
<dbReference type="InterPro" id="IPR000835">
    <property type="entry name" value="HTH_MarR-typ"/>
</dbReference>
<dbReference type="Proteomes" id="UP000502498">
    <property type="component" value="Chromosome"/>
</dbReference>
<reference evidence="2 3" key="1">
    <citation type="submission" date="2020-05" db="EMBL/GenBank/DDBJ databases">
        <title>Strain PA2F3 complete genome.</title>
        <authorList>
            <person name="Kim Y.-S."/>
            <person name="Kim S.-J."/>
            <person name="Jung H.-k."/>
            <person name="Kim S.-E."/>
            <person name="Kim K.-H."/>
        </authorList>
    </citation>
    <scope>NUCLEOTIDE SEQUENCE [LARGE SCALE GENOMIC DNA]</scope>
    <source>
        <strain evidence="2 3">PA2F3</strain>
    </source>
</reference>
<evidence type="ECO:0000313" key="3">
    <source>
        <dbReference type="Proteomes" id="UP000502498"/>
    </source>
</evidence>
<dbReference type="SUPFAM" id="SSF46785">
    <property type="entry name" value="Winged helix' DNA-binding domain"/>
    <property type="match status" value="1"/>
</dbReference>
<proteinExistence type="predicted"/>
<dbReference type="AlphaFoldDB" id="A0A7D4THW3"/>
<dbReference type="PANTHER" id="PTHR33164:SF43">
    <property type="entry name" value="HTH-TYPE TRANSCRIPTIONAL REPRESSOR YETL"/>
    <property type="match status" value="1"/>
</dbReference>
<dbReference type="EMBL" id="CP054038">
    <property type="protein sequence ID" value="QKJ21120.1"/>
    <property type="molecule type" value="Genomic_DNA"/>
</dbReference>
<dbReference type="GO" id="GO:0006950">
    <property type="term" value="P:response to stress"/>
    <property type="evidence" value="ECO:0007669"/>
    <property type="project" value="TreeGrafter"/>
</dbReference>
<organism evidence="2 3">
    <name type="scientific">Microbacterium hominis</name>
    <dbReference type="NCBI Taxonomy" id="162426"/>
    <lineage>
        <taxon>Bacteria</taxon>
        <taxon>Bacillati</taxon>
        <taxon>Actinomycetota</taxon>
        <taxon>Actinomycetes</taxon>
        <taxon>Micrococcales</taxon>
        <taxon>Microbacteriaceae</taxon>
        <taxon>Microbacterium</taxon>
    </lineage>
</organism>
<dbReference type="Pfam" id="PF12802">
    <property type="entry name" value="MarR_2"/>
    <property type="match status" value="1"/>
</dbReference>
<evidence type="ECO:0000313" key="2">
    <source>
        <dbReference type="EMBL" id="QKJ21120.1"/>
    </source>
</evidence>
<dbReference type="PROSITE" id="PS50995">
    <property type="entry name" value="HTH_MARR_2"/>
    <property type="match status" value="1"/>
</dbReference>
<gene>
    <name evidence="2" type="ORF">HQM25_06150</name>
</gene>
<dbReference type="InterPro" id="IPR039422">
    <property type="entry name" value="MarR/SlyA-like"/>
</dbReference>
<dbReference type="Gene3D" id="1.10.10.10">
    <property type="entry name" value="Winged helix-like DNA-binding domain superfamily/Winged helix DNA-binding domain"/>
    <property type="match status" value="1"/>
</dbReference>
<evidence type="ECO:0000259" key="1">
    <source>
        <dbReference type="PROSITE" id="PS50995"/>
    </source>
</evidence>
<dbReference type="GO" id="GO:0003700">
    <property type="term" value="F:DNA-binding transcription factor activity"/>
    <property type="evidence" value="ECO:0007669"/>
    <property type="project" value="InterPro"/>
</dbReference>
<dbReference type="SMART" id="SM00347">
    <property type="entry name" value="HTH_MARR"/>
    <property type="match status" value="1"/>
</dbReference>
<sequence length="168" mass="18922">MSGYWYGDDADSRRRRAVSLLQSFRLYRAAEVAMRRRTRDAMAMGENDLLVLRYLLKAQREQRPVTPAALARYLGVSTASMTAIVDRLERSHHVSRRPHPTDRRSIVVVPTTETDEEVRATLGGMHERMLAAVVDMTPEETRIVMDCLQRLQAAVDEVHADVSGGADA</sequence>
<name>A0A7D4THW3_9MICO</name>
<dbReference type="InterPro" id="IPR036388">
    <property type="entry name" value="WH-like_DNA-bd_sf"/>
</dbReference>